<sequence>MAPLRRSQRAATRKTYKSTESEPEDDDYGNDHADEAPVNKKSRPKKAGQDAKKFTPAAPKRCRIRRLLQKVAETPLDILFERPSTFVWKRARGNVEGLPPLPDDLSEPKYAHLAYDKHCVNCLCLTKFVQWESRTKYCRQCLETSDLFTTIVPDAFSGLVPVFEFWTPARRYRRVRHGYYYVPAINALREESETLCDETMDGWVRRKRVMYTTLQHNALLCDEWSTSRAEDRTNELDNLRSQRLEKVIERLTILGWGEEMHTPALIHELRCHKLVRQPRPLTERAWATMSGALVPIVERHKADRLEREMIRAVETRARSFATAYSDATRDVPLLPIFPKAVDAALLEPFSKIVFDTPLDQDITEPLKAAWIHLPEVAVKWRETQDSGLRALMEKAGLKPDLNLATAFFSCNYCRRVCQYPYVLAHCCALSYRGRIFNSEDWMTYALMHMSPGASVAWSASQYTVGGDALKKVQYIIQTCGLNPETATCEDMNSLDCRVIYNYHNNYLVEFVMQWQTAACYEDYKGASPNAWKLLDDAEKLERVKTLEKLDKEAGYTSYTSKDSSYSRGKLVCSHCKVLRCSGRELEDHLLEAHSTTSVSSDDWDWPVNMSYNTGNGRGVFLHAALKIGSVDPQPVP</sequence>
<accession>A0A9P7W273</accession>
<comment type="caution">
    <text evidence="2">The sequence shown here is derived from an EMBL/GenBank/DDBJ whole genome shotgun (WGS) entry which is preliminary data.</text>
</comment>
<gene>
    <name evidence="2" type="ORF">BT62DRAFT_274214</name>
</gene>
<dbReference type="AlphaFoldDB" id="A0A9P7W273"/>
<dbReference type="RefSeq" id="XP_043045481.1">
    <property type="nucleotide sequence ID" value="XM_043180332.1"/>
</dbReference>
<name>A0A9P7W273_9AGAR</name>
<evidence type="ECO:0000256" key="1">
    <source>
        <dbReference type="SAM" id="MobiDB-lite"/>
    </source>
</evidence>
<dbReference type="OrthoDB" id="2322499at2759"/>
<proteinExistence type="predicted"/>
<protein>
    <submittedName>
        <fullName evidence="2">Uncharacterized protein</fullName>
    </submittedName>
</protein>
<feature type="region of interest" description="Disordered" evidence="1">
    <location>
        <begin position="1"/>
        <end position="54"/>
    </location>
</feature>
<dbReference type="EMBL" id="MU250524">
    <property type="protein sequence ID" value="KAG7451981.1"/>
    <property type="molecule type" value="Genomic_DNA"/>
</dbReference>
<evidence type="ECO:0000313" key="2">
    <source>
        <dbReference type="EMBL" id="KAG7451981.1"/>
    </source>
</evidence>
<keyword evidence="3" id="KW-1185">Reference proteome</keyword>
<dbReference type="GeneID" id="66102628"/>
<reference evidence="2" key="1">
    <citation type="submission" date="2020-11" db="EMBL/GenBank/DDBJ databases">
        <title>Adaptations for nitrogen fixation in a non-lichenized fungal sporocarp promotes dispersal by wood-feeding termites.</title>
        <authorList>
            <consortium name="DOE Joint Genome Institute"/>
            <person name="Koch R.A."/>
            <person name="Yoon G."/>
            <person name="Arayal U."/>
            <person name="Lail K."/>
            <person name="Amirebrahimi M."/>
            <person name="Labutti K."/>
            <person name="Lipzen A."/>
            <person name="Riley R."/>
            <person name="Barry K."/>
            <person name="Henrissat B."/>
            <person name="Grigoriev I.V."/>
            <person name="Herr J.R."/>
            <person name="Aime M.C."/>
        </authorList>
    </citation>
    <scope>NUCLEOTIDE SEQUENCE</scope>
    <source>
        <strain evidence="2">MCA 3950</strain>
    </source>
</reference>
<organism evidence="2 3">
    <name type="scientific">Guyanagaster necrorhizus</name>
    <dbReference type="NCBI Taxonomy" id="856835"/>
    <lineage>
        <taxon>Eukaryota</taxon>
        <taxon>Fungi</taxon>
        <taxon>Dikarya</taxon>
        <taxon>Basidiomycota</taxon>
        <taxon>Agaricomycotina</taxon>
        <taxon>Agaricomycetes</taxon>
        <taxon>Agaricomycetidae</taxon>
        <taxon>Agaricales</taxon>
        <taxon>Marasmiineae</taxon>
        <taxon>Physalacriaceae</taxon>
        <taxon>Guyanagaster</taxon>
    </lineage>
</organism>
<feature type="compositionally biased region" description="Basic residues" evidence="1">
    <location>
        <begin position="1"/>
        <end position="16"/>
    </location>
</feature>
<dbReference type="Proteomes" id="UP000812287">
    <property type="component" value="Unassembled WGS sequence"/>
</dbReference>
<feature type="compositionally biased region" description="Basic and acidic residues" evidence="1">
    <location>
        <begin position="29"/>
        <end position="38"/>
    </location>
</feature>
<evidence type="ECO:0000313" key="3">
    <source>
        <dbReference type="Proteomes" id="UP000812287"/>
    </source>
</evidence>